<comment type="caution">
    <text evidence="2">The sequence shown here is derived from an EMBL/GenBank/DDBJ whole genome shotgun (WGS) entry which is preliminary data.</text>
</comment>
<proteinExistence type="predicted"/>
<dbReference type="AlphaFoldDB" id="A0ABD2AFS6"/>
<dbReference type="Proteomes" id="UP001607302">
    <property type="component" value="Unassembled WGS sequence"/>
</dbReference>
<accession>A0ABD2AFS6</accession>
<reference evidence="2 3" key="1">
    <citation type="journal article" date="2024" name="Ann. Entomol. Soc. Am.">
        <title>Genomic analyses of the southern and eastern yellowjacket wasps (Hymenoptera: Vespidae) reveal evolutionary signatures of social life.</title>
        <authorList>
            <person name="Catto M.A."/>
            <person name="Caine P.B."/>
            <person name="Orr S.E."/>
            <person name="Hunt B.G."/>
            <person name="Goodisman M.A.D."/>
        </authorList>
    </citation>
    <scope>NUCLEOTIDE SEQUENCE [LARGE SCALE GENOMIC DNA]</scope>
    <source>
        <strain evidence="2">233</strain>
        <tissue evidence="2">Head and thorax</tissue>
    </source>
</reference>
<dbReference type="EMBL" id="JAUDFV010000149">
    <property type="protein sequence ID" value="KAL2719468.1"/>
    <property type="molecule type" value="Genomic_DNA"/>
</dbReference>
<sequence length="112" mass="13077">MRMNRVSYLVGSSVTLKKCSESSRSKVSYRLLSNEEILTTKLPLRRRAHIVERERLKENERKEEVEGEGEREGEGKEEEENLKEERSSGVEKEIFSWDIVSLGRNFPLAYLT</sequence>
<protein>
    <submittedName>
        <fullName evidence="2">Uncharacterized protein</fullName>
    </submittedName>
</protein>
<name>A0ABD2AFS6_VESSQ</name>
<feature type="region of interest" description="Disordered" evidence="1">
    <location>
        <begin position="53"/>
        <end position="88"/>
    </location>
</feature>
<feature type="compositionally biased region" description="Basic and acidic residues" evidence="1">
    <location>
        <begin position="53"/>
        <end position="74"/>
    </location>
</feature>
<keyword evidence="3" id="KW-1185">Reference proteome</keyword>
<evidence type="ECO:0000313" key="3">
    <source>
        <dbReference type="Proteomes" id="UP001607302"/>
    </source>
</evidence>
<organism evidence="2 3">
    <name type="scientific">Vespula squamosa</name>
    <name type="common">Southern yellow jacket</name>
    <name type="synonym">Wasp</name>
    <dbReference type="NCBI Taxonomy" id="30214"/>
    <lineage>
        <taxon>Eukaryota</taxon>
        <taxon>Metazoa</taxon>
        <taxon>Ecdysozoa</taxon>
        <taxon>Arthropoda</taxon>
        <taxon>Hexapoda</taxon>
        <taxon>Insecta</taxon>
        <taxon>Pterygota</taxon>
        <taxon>Neoptera</taxon>
        <taxon>Endopterygota</taxon>
        <taxon>Hymenoptera</taxon>
        <taxon>Apocrita</taxon>
        <taxon>Aculeata</taxon>
        <taxon>Vespoidea</taxon>
        <taxon>Vespidae</taxon>
        <taxon>Vespinae</taxon>
        <taxon>Vespula</taxon>
    </lineage>
</organism>
<evidence type="ECO:0000256" key="1">
    <source>
        <dbReference type="SAM" id="MobiDB-lite"/>
    </source>
</evidence>
<gene>
    <name evidence="2" type="ORF">V1478_010930</name>
</gene>
<evidence type="ECO:0000313" key="2">
    <source>
        <dbReference type="EMBL" id="KAL2719468.1"/>
    </source>
</evidence>